<feature type="transmembrane region" description="Helical" evidence="2">
    <location>
        <begin position="20"/>
        <end position="48"/>
    </location>
</feature>
<proteinExistence type="predicted"/>
<evidence type="ECO:0000256" key="2">
    <source>
        <dbReference type="SAM" id="Phobius"/>
    </source>
</evidence>
<organism evidence="3 4">
    <name type="scientific">Callorhinchus milii</name>
    <name type="common">Ghost shark</name>
    <dbReference type="NCBI Taxonomy" id="7868"/>
    <lineage>
        <taxon>Eukaryota</taxon>
        <taxon>Metazoa</taxon>
        <taxon>Chordata</taxon>
        <taxon>Craniata</taxon>
        <taxon>Vertebrata</taxon>
        <taxon>Chondrichthyes</taxon>
        <taxon>Holocephali</taxon>
        <taxon>Chimaeriformes</taxon>
        <taxon>Callorhinchidae</taxon>
        <taxon>Callorhinchus</taxon>
    </lineage>
</organism>
<keyword evidence="2" id="KW-1133">Transmembrane helix</keyword>
<sequence length="84" mass="9713">MYRVSPEAVYTQTLLRLCTWALHVVYTLFSWPVCGLDVFCTLHVVCAWKDRWGSNQTSRLRTGSVSLRGSPGRLRSLDPQERRQ</sequence>
<dbReference type="InParanoid" id="A0A4W3GK55"/>
<reference evidence="3" key="5">
    <citation type="submission" date="2025-09" db="UniProtKB">
        <authorList>
            <consortium name="Ensembl"/>
        </authorList>
    </citation>
    <scope>IDENTIFICATION</scope>
</reference>
<feature type="region of interest" description="Disordered" evidence="1">
    <location>
        <begin position="62"/>
        <end position="84"/>
    </location>
</feature>
<reference evidence="4" key="2">
    <citation type="journal article" date="2007" name="PLoS Biol.">
        <title>Survey sequencing and comparative analysis of the elephant shark (Callorhinchus milii) genome.</title>
        <authorList>
            <person name="Venkatesh B."/>
            <person name="Kirkness E.F."/>
            <person name="Loh Y.H."/>
            <person name="Halpern A.L."/>
            <person name="Lee A.P."/>
            <person name="Johnson J."/>
            <person name="Dandona N."/>
            <person name="Viswanathan L.D."/>
            <person name="Tay A."/>
            <person name="Venter J.C."/>
            <person name="Strausberg R.L."/>
            <person name="Brenner S."/>
        </authorList>
    </citation>
    <scope>NUCLEOTIDE SEQUENCE [LARGE SCALE GENOMIC DNA]</scope>
</reference>
<evidence type="ECO:0000313" key="4">
    <source>
        <dbReference type="Proteomes" id="UP000314986"/>
    </source>
</evidence>
<dbReference type="Ensembl" id="ENSCMIT00000003575.1">
    <property type="protein sequence ID" value="ENSCMIP00000003442.1"/>
    <property type="gene ID" value="ENSCMIG00000002073.1"/>
</dbReference>
<feature type="compositionally biased region" description="Basic and acidic residues" evidence="1">
    <location>
        <begin position="75"/>
        <end position="84"/>
    </location>
</feature>
<reference evidence="4" key="3">
    <citation type="journal article" date="2014" name="Nature">
        <title>Elephant shark genome provides unique insights into gnathostome evolution.</title>
        <authorList>
            <consortium name="International Elephant Shark Genome Sequencing Consortium"/>
            <person name="Venkatesh B."/>
            <person name="Lee A.P."/>
            <person name="Ravi V."/>
            <person name="Maurya A.K."/>
            <person name="Lian M.M."/>
            <person name="Swann J.B."/>
            <person name="Ohta Y."/>
            <person name="Flajnik M.F."/>
            <person name="Sutoh Y."/>
            <person name="Kasahara M."/>
            <person name="Hoon S."/>
            <person name="Gangu V."/>
            <person name="Roy S.W."/>
            <person name="Irimia M."/>
            <person name="Korzh V."/>
            <person name="Kondrychyn I."/>
            <person name="Lim Z.W."/>
            <person name="Tay B.H."/>
            <person name="Tohari S."/>
            <person name="Kong K.W."/>
            <person name="Ho S."/>
            <person name="Lorente-Galdos B."/>
            <person name="Quilez J."/>
            <person name="Marques-Bonet T."/>
            <person name="Raney B.J."/>
            <person name="Ingham P.W."/>
            <person name="Tay A."/>
            <person name="Hillier L.W."/>
            <person name="Minx P."/>
            <person name="Boehm T."/>
            <person name="Wilson R.K."/>
            <person name="Brenner S."/>
            <person name="Warren W.C."/>
        </authorList>
    </citation>
    <scope>NUCLEOTIDE SEQUENCE [LARGE SCALE GENOMIC DNA]</scope>
</reference>
<dbReference type="Proteomes" id="UP000314986">
    <property type="component" value="Unassembled WGS sequence"/>
</dbReference>
<protein>
    <submittedName>
        <fullName evidence="3">Uncharacterized protein</fullName>
    </submittedName>
</protein>
<accession>A0A4W3GK55</accession>
<name>A0A4W3GK55_CALMI</name>
<keyword evidence="4" id="KW-1185">Reference proteome</keyword>
<reference evidence="4" key="1">
    <citation type="journal article" date="2006" name="Science">
        <title>Ancient noncoding elements conserved in the human genome.</title>
        <authorList>
            <person name="Venkatesh B."/>
            <person name="Kirkness E.F."/>
            <person name="Loh Y.H."/>
            <person name="Halpern A.L."/>
            <person name="Lee A.P."/>
            <person name="Johnson J."/>
            <person name="Dandona N."/>
            <person name="Viswanathan L.D."/>
            <person name="Tay A."/>
            <person name="Venter J.C."/>
            <person name="Strausberg R.L."/>
            <person name="Brenner S."/>
        </authorList>
    </citation>
    <scope>NUCLEOTIDE SEQUENCE [LARGE SCALE GENOMIC DNA]</scope>
</reference>
<evidence type="ECO:0000313" key="3">
    <source>
        <dbReference type="Ensembl" id="ENSCMIP00000003442.1"/>
    </source>
</evidence>
<keyword evidence="2" id="KW-0812">Transmembrane</keyword>
<reference evidence="3" key="4">
    <citation type="submission" date="2025-08" db="UniProtKB">
        <authorList>
            <consortium name="Ensembl"/>
        </authorList>
    </citation>
    <scope>IDENTIFICATION</scope>
</reference>
<keyword evidence="2" id="KW-0472">Membrane</keyword>
<dbReference type="AlphaFoldDB" id="A0A4W3GK55"/>
<evidence type="ECO:0000256" key="1">
    <source>
        <dbReference type="SAM" id="MobiDB-lite"/>
    </source>
</evidence>